<dbReference type="EMBL" id="KZ559133">
    <property type="protein sequence ID" value="PLB38876.1"/>
    <property type="molecule type" value="Genomic_DNA"/>
</dbReference>
<organism evidence="1 2">
    <name type="scientific">Aspergillus candidus</name>
    <dbReference type="NCBI Taxonomy" id="41067"/>
    <lineage>
        <taxon>Eukaryota</taxon>
        <taxon>Fungi</taxon>
        <taxon>Dikarya</taxon>
        <taxon>Ascomycota</taxon>
        <taxon>Pezizomycotina</taxon>
        <taxon>Eurotiomycetes</taxon>
        <taxon>Eurotiomycetidae</taxon>
        <taxon>Eurotiales</taxon>
        <taxon>Aspergillaceae</taxon>
        <taxon>Aspergillus</taxon>
        <taxon>Aspergillus subgen. Circumdati</taxon>
    </lineage>
</organism>
<evidence type="ECO:0000313" key="2">
    <source>
        <dbReference type="Proteomes" id="UP000234585"/>
    </source>
</evidence>
<evidence type="ECO:0000313" key="1">
    <source>
        <dbReference type="EMBL" id="PLB38876.1"/>
    </source>
</evidence>
<name>A0A2I2FE11_ASPCN</name>
<dbReference type="GeneID" id="36519489"/>
<dbReference type="RefSeq" id="XP_024672888.1">
    <property type="nucleotide sequence ID" value="XM_024812329.1"/>
</dbReference>
<gene>
    <name evidence="1" type="ORF">BDW47DRAFT_104456</name>
</gene>
<protein>
    <submittedName>
        <fullName evidence="1">Uncharacterized protein</fullName>
    </submittedName>
</protein>
<dbReference type="AlphaFoldDB" id="A0A2I2FE11"/>
<proteinExistence type="predicted"/>
<reference evidence="1 2" key="1">
    <citation type="submission" date="2017-12" db="EMBL/GenBank/DDBJ databases">
        <authorList>
            <consortium name="DOE Joint Genome Institute"/>
            <person name="Haridas S."/>
            <person name="Kjaerbolling I."/>
            <person name="Vesth T.C."/>
            <person name="Frisvad J.C."/>
            <person name="Nybo J.L."/>
            <person name="Theobald S."/>
            <person name="Kuo A."/>
            <person name="Bowyer P."/>
            <person name="Matsuda Y."/>
            <person name="Mondo S."/>
            <person name="Lyhne E.K."/>
            <person name="Kogle M.E."/>
            <person name="Clum A."/>
            <person name="Lipzen A."/>
            <person name="Salamov A."/>
            <person name="Ngan C.Y."/>
            <person name="Daum C."/>
            <person name="Chiniquy J."/>
            <person name="Barry K."/>
            <person name="LaButti K."/>
            <person name="Simmons B.A."/>
            <person name="Magnuson J.K."/>
            <person name="Mortensen U.H."/>
            <person name="Larsen T.O."/>
            <person name="Grigoriev I.V."/>
            <person name="Baker S.E."/>
            <person name="Andersen M.R."/>
            <person name="Nordberg H.P."/>
            <person name="Cantor M.N."/>
            <person name="Hua S.X."/>
        </authorList>
    </citation>
    <scope>NUCLEOTIDE SEQUENCE [LARGE SCALE GENOMIC DNA]</scope>
    <source>
        <strain evidence="1 2">CBS 102.13</strain>
    </source>
</reference>
<accession>A0A2I2FE11</accession>
<keyword evidence="2" id="KW-1185">Reference proteome</keyword>
<dbReference type="Proteomes" id="UP000234585">
    <property type="component" value="Unassembled WGS sequence"/>
</dbReference>
<sequence>MSRCGSDSQFRATLSFVNNEASPARGGPGLTVYPVLHLYPCTCCAACLPSRFQNDSTLLCGRCAPSPCFPPSAIHWIVHPSNGLLDIHNP</sequence>